<comment type="caution">
    <text evidence="3">The sequence shown here is derived from an EMBL/GenBank/DDBJ whole genome shotgun (WGS) entry which is preliminary data.</text>
</comment>
<protein>
    <submittedName>
        <fullName evidence="3">Uncharacterized protein</fullName>
    </submittedName>
</protein>
<reference evidence="4" key="1">
    <citation type="submission" date="2016-11" db="EMBL/GenBank/DDBJ databases">
        <authorList>
            <person name="Jaros S."/>
            <person name="Januszkiewicz K."/>
            <person name="Wedrychowicz H."/>
        </authorList>
    </citation>
    <scope>NUCLEOTIDE SEQUENCE [LARGE SCALE GENOMIC DNA]</scope>
    <source>
        <strain evidence="4">DSM 4029</strain>
    </source>
</reference>
<feature type="transmembrane region" description="Helical" evidence="2">
    <location>
        <begin position="50"/>
        <end position="71"/>
    </location>
</feature>
<dbReference type="Proteomes" id="UP000184089">
    <property type="component" value="Unassembled WGS sequence"/>
</dbReference>
<feature type="region of interest" description="Disordered" evidence="1">
    <location>
        <begin position="85"/>
        <end position="107"/>
    </location>
</feature>
<keyword evidence="2" id="KW-0812">Transmembrane</keyword>
<sequence length="107" mass="11379">MKEERRDENLAAKIVRNFAYLDAVWSFLLAIADGASLSSGGPPVPFTARFAVFLDSFCGALVGVFLLYAVAEGVQILHDIRRAQHPISPEDRPGGDGPGRGGASPPL</sequence>
<evidence type="ECO:0000256" key="2">
    <source>
        <dbReference type="SAM" id="Phobius"/>
    </source>
</evidence>
<evidence type="ECO:0000256" key="1">
    <source>
        <dbReference type="SAM" id="MobiDB-lite"/>
    </source>
</evidence>
<keyword evidence="2" id="KW-0472">Membrane</keyword>
<name>A0AAQ1MEG0_9FIRM</name>
<evidence type="ECO:0000313" key="3">
    <source>
        <dbReference type="EMBL" id="SHG30751.1"/>
    </source>
</evidence>
<accession>A0AAQ1MEG0</accession>
<dbReference type="EMBL" id="FQVY01000003">
    <property type="protein sequence ID" value="SHG30751.1"/>
    <property type="molecule type" value="Genomic_DNA"/>
</dbReference>
<dbReference type="RefSeq" id="WP_044992595.1">
    <property type="nucleotide sequence ID" value="NZ_FQVY01000003.1"/>
</dbReference>
<gene>
    <name evidence="3" type="ORF">SAMN05444424_2055</name>
</gene>
<feature type="compositionally biased region" description="Gly residues" evidence="1">
    <location>
        <begin position="95"/>
        <end position="107"/>
    </location>
</feature>
<feature type="transmembrane region" description="Helical" evidence="2">
    <location>
        <begin position="20"/>
        <end position="38"/>
    </location>
</feature>
<dbReference type="AlphaFoldDB" id="A0AAQ1MEG0"/>
<proteinExistence type="predicted"/>
<organism evidence="3 4">
    <name type="scientific">Bittarella massiliensis</name>
    <name type="common">ex Durand et al. 2017</name>
    <dbReference type="NCBI Taxonomy" id="1720313"/>
    <lineage>
        <taxon>Bacteria</taxon>
        <taxon>Bacillati</taxon>
        <taxon>Bacillota</taxon>
        <taxon>Clostridia</taxon>
        <taxon>Eubacteriales</taxon>
        <taxon>Oscillospiraceae</taxon>
        <taxon>Bittarella (ex Durand et al. 2017)</taxon>
    </lineage>
</organism>
<keyword evidence="2" id="KW-1133">Transmembrane helix</keyword>
<feature type="compositionally biased region" description="Basic and acidic residues" evidence="1">
    <location>
        <begin position="85"/>
        <end position="94"/>
    </location>
</feature>
<evidence type="ECO:0000313" key="4">
    <source>
        <dbReference type="Proteomes" id="UP000184089"/>
    </source>
</evidence>